<accession>A0A542XAG0</accession>
<dbReference type="OrthoDB" id="9800988at2"/>
<protein>
    <submittedName>
        <fullName evidence="2">Pimeloyl-ACP methyl ester carboxylesterase</fullName>
    </submittedName>
</protein>
<organism evidence="2 3">
    <name type="scientific">Barrientosiimonas humi</name>
    <dbReference type="NCBI Taxonomy" id="999931"/>
    <lineage>
        <taxon>Bacteria</taxon>
        <taxon>Bacillati</taxon>
        <taxon>Actinomycetota</taxon>
        <taxon>Actinomycetes</taxon>
        <taxon>Micrococcales</taxon>
        <taxon>Dermacoccaceae</taxon>
        <taxon>Barrientosiimonas</taxon>
    </lineage>
</organism>
<feature type="domain" description="AB hydrolase-1" evidence="1">
    <location>
        <begin position="48"/>
        <end position="273"/>
    </location>
</feature>
<keyword evidence="3" id="KW-1185">Reference proteome</keyword>
<name>A0A542XAG0_9MICO</name>
<dbReference type="EMBL" id="VFOK01000001">
    <property type="protein sequence ID" value="TQL32829.1"/>
    <property type="molecule type" value="Genomic_DNA"/>
</dbReference>
<dbReference type="PANTHER" id="PTHR45763">
    <property type="entry name" value="HYDROLASE, ALPHA/BETA FOLD FAMILY PROTEIN, EXPRESSED-RELATED"/>
    <property type="match status" value="1"/>
</dbReference>
<dbReference type="AlphaFoldDB" id="A0A542XAG0"/>
<dbReference type="Pfam" id="PF00561">
    <property type="entry name" value="Abhydrolase_1"/>
    <property type="match status" value="1"/>
</dbReference>
<evidence type="ECO:0000313" key="3">
    <source>
        <dbReference type="Proteomes" id="UP000318336"/>
    </source>
</evidence>
<gene>
    <name evidence="2" type="ORF">FB554_0962</name>
</gene>
<dbReference type="GO" id="GO:0003824">
    <property type="term" value="F:catalytic activity"/>
    <property type="evidence" value="ECO:0007669"/>
    <property type="project" value="UniProtKB-ARBA"/>
</dbReference>
<reference evidence="2 3" key="1">
    <citation type="submission" date="2019-06" db="EMBL/GenBank/DDBJ databases">
        <title>Sequencing the genomes of 1000 actinobacteria strains.</title>
        <authorList>
            <person name="Klenk H.-P."/>
        </authorList>
    </citation>
    <scope>NUCLEOTIDE SEQUENCE [LARGE SCALE GENOMIC DNA]</scope>
    <source>
        <strain evidence="2 3">DSM 24617</strain>
    </source>
</reference>
<dbReference type="PANTHER" id="PTHR45763:SF46">
    <property type="entry name" value="AB HYDROLASE-1 DOMAIN-CONTAINING PROTEIN"/>
    <property type="match status" value="1"/>
</dbReference>
<dbReference type="Proteomes" id="UP000318336">
    <property type="component" value="Unassembled WGS sequence"/>
</dbReference>
<comment type="caution">
    <text evidence="2">The sequence shown here is derived from an EMBL/GenBank/DDBJ whole genome shotgun (WGS) entry which is preliminary data.</text>
</comment>
<dbReference type="InterPro" id="IPR000073">
    <property type="entry name" value="AB_hydrolase_1"/>
</dbReference>
<dbReference type="SUPFAM" id="SSF53474">
    <property type="entry name" value="alpha/beta-Hydrolases"/>
    <property type="match status" value="1"/>
</dbReference>
<evidence type="ECO:0000259" key="1">
    <source>
        <dbReference type="Pfam" id="PF00561"/>
    </source>
</evidence>
<dbReference type="Gene3D" id="3.40.50.1820">
    <property type="entry name" value="alpha/beta hydrolase"/>
    <property type="match status" value="1"/>
</dbReference>
<evidence type="ECO:0000313" key="2">
    <source>
        <dbReference type="EMBL" id="TQL32829.1"/>
    </source>
</evidence>
<dbReference type="RefSeq" id="WP_142004921.1">
    <property type="nucleotide sequence ID" value="NZ_CAJTBP010000001.1"/>
</dbReference>
<sequence length="292" mass="31663">MADHRTITLRDGRTLAYYEFGDPDGVPAIYSPGTPASGETGLVYDDAARAQGVRLVCVDKPGYGHSDVDPRRSLARYAEDVRELADALGLERFANVGESGGGPHALVLAYALGDRLTLNLVLAGMGPAHEAWVRDGMKPMNRVIFGAAQRAPWLLRPMMAAMGRAVRDDKRYAKFVEQQVKVSPPPDREVFGRYGDLLRPSAIGAFRQGTRGAVQELRMIASPWGFGLSEVRAPVLLWHGTEDVNVPIAVGRRVAQQLPNARLRVFEGAGHAVGMANQAEVMEAIRAAGERP</sequence>
<dbReference type="InterPro" id="IPR029058">
    <property type="entry name" value="AB_hydrolase_fold"/>
</dbReference>
<proteinExistence type="predicted"/>